<protein>
    <submittedName>
        <fullName evidence="13">TonB-dependent receptor</fullName>
    </submittedName>
</protein>
<evidence type="ECO:0000313" key="13">
    <source>
        <dbReference type="EMBL" id="MBC5642735.1"/>
    </source>
</evidence>
<evidence type="ECO:0000256" key="8">
    <source>
        <dbReference type="PROSITE-ProRule" id="PRU01360"/>
    </source>
</evidence>
<feature type="signal peptide" evidence="10">
    <location>
        <begin position="1"/>
        <end position="43"/>
    </location>
</feature>
<proteinExistence type="inferred from homology"/>
<dbReference type="InterPro" id="IPR023997">
    <property type="entry name" value="TonB-dep_OMP_SusC/RagA_CS"/>
</dbReference>
<name>A0ABR7DYY9_9BACT</name>
<evidence type="ECO:0000256" key="9">
    <source>
        <dbReference type="RuleBase" id="RU003357"/>
    </source>
</evidence>
<dbReference type="SUPFAM" id="SSF56935">
    <property type="entry name" value="Porins"/>
    <property type="match status" value="1"/>
</dbReference>
<feature type="chain" id="PRO_5046068595" evidence="10">
    <location>
        <begin position="44"/>
        <end position="1149"/>
    </location>
</feature>
<dbReference type="InterPro" id="IPR036942">
    <property type="entry name" value="Beta-barrel_TonB_sf"/>
</dbReference>
<dbReference type="NCBIfam" id="TIGR04056">
    <property type="entry name" value="OMP_RagA_SusC"/>
    <property type="match status" value="1"/>
</dbReference>
<evidence type="ECO:0000256" key="3">
    <source>
        <dbReference type="ARBA" id="ARBA00022452"/>
    </source>
</evidence>
<dbReference type="SUPFAM" id="SSF49464">
    <property type="entry name" value="Carboxypeptidase regulatory domain-like"/>
    <property type="match status" value="1"/>
</dbReference>
<keyword evidence="3 8" id="KW-1134">Transmembrane beta strand</keyword>
<keyword evidence="5 9" id="KW-0798">TonB box</keyword>
<comment type="subcellular location">
    <subcellularLocation>
        <location evidence="1 8">Cell outer membrane</location>
        <topology evidence="1 8">Multi-pass membrane protein</topology>
    </subcellularLocation>
</comment>
<keyword evidence="14" id="KW-1185">Reference proteome</keyword>
<dbReference type="InterPro" id="IPR000531">
    <property type="entry name" value="Beta-barrel_TonB"/>
</dbReference>
<evidence type="ECO:0000256" key="1">
    <source>
        <dbReference type="ARBA" id="ARBA00004571"/>
    </source>
</evidence>
<reference evidence="13 14" key="1">
    <citation type="submission" date="2020-08" db="EMBL/GenBank/DDBJ databases">
        <title>Genome public.</title>
        <authorList>
            <person name="Liu C."/>
            <person name="Sun Q."/>
        </authorList>
    </citation>
    <scope>NUCLEOTIDE SEQUENCE [LARGE SCALE GENOMIC DNA]</scope>
    <source>
        <strain evidence="13 14">BX2</strain>
    </source>
</reference>
<dbReference type="PROSITE" id="PS52016">
    <property type="entry name" value="TONB_DEPENDENT_REC_3"/>
    <property type="match status" value="1"/>
</dbReference>
<keyword evidence="2 8" id="KW-0813">Transport</keyword>
<evidence type="ECO:0000259" key="11">
    <source>
        <dbReference type="Pfam" id="PF00593"/>
    </source>
</evidence>
<dbReference type="InterPro" id="IPR039426">
    <property type="entry name" value="TonB-dep_rcpt-like"/>
</dbReference>
<dbReference type="Proteomes" id="UP000644010">
    <property type="component" value="Unassembled WGS sequence"/>
</dbReference>
<sequence>MQKHFNTQQFWVAEFLRFILNKIPRVMKLSVFLLLCSIGLAQATDSYAQKATVNLEMRNQTVKEVLDEIEEQSDFSFFFNIKHVDLHRRVSVVAKKSDIFKVLETVFAGTDVRYSVVDKKIILSTEKQEAQQNNVKKRVTGIVKDKKGEPIIGANVSIKGTTTGTTTDLDGKFFLDVEEKDILLITYIGYVSQEIQVKNKLDIQVVLQEDTQVLEEVVVVGYGTMKKRDLTGAVASIRMADQPVNTSSSIAYMLSGKAAGLEINRTSAQPGAKSNMQIRGAGSVNAGNDPLIIIDGFPVSDPGNLGSGNRYSSGTRDNFLASLNPNDIESIEVLKDASSTAIYGARAGHGVIIVTTKRGENNAPVVKYSGSVSVQQISKGYDLLNASEYMTERNRNVYEWWLINNKIYPYGDNQIDDSVVTFTPKYTAEQIQNPVTDTDWFKEVTRSGFQTQHSISINGGNKNTKYLISGNYMKQDGILKGNDMSRYTGRINLDQKINNWLLVDFSINASRNVFHDVALGDGSAENASMLVSVLNYNPLIPIRDEKGNYSLNPESATVPNPVSMLDITDETVKDRFLGNVSISANPLEGLTFKLNAGIDRNHQKRKTYLPKTTLYGEKMNGQASISQSDRSDYLFELTATYSKQIQKNAFTILGGYSYQTFNNEWLTLGNNDFLTDGFLYNNMAAGNAEKPSVGSSAFIDKMASFFGRLNYSFKDRYLLTATLRADGSSNFAPDHRWGYFPSVSVGWRISEEPFWEKMKGVISNTKIRASYGQTGNANVGERAMSYYQVGYSTIWGDTEHKGVYLSQLGNPDLKWETTTEWNLGIDWGFMNNRLNVTTEFYSRVISDLLNTRSLLSYNEVSSIMANIGSTQSKGFELTINSQNIQTKKFSWSTDLTFSFYRDKWKERADTWKPASYNEYIEPIRASFGYLSDGIIQPGETVDWMPNALPGQVKIKDIDGFLLDEAGNPVVDEYGRALKTGKPDGKLDDADKVMYGSTDPGYIFGLNNTLRYGRFDLNFYMYGQFNKLVGGDFYNSTTPGNFVYGSNYPINVKGAWAHDNTDGIIPGPAQSKNVYGAGDYFYYKTWFLRMRNITLGYTIPLKKIRSMRVYCDVNNPFIFTNYGGFDPETTQYSYAYPNVRSFSIGLDITF</sequence>
<evidence type="ECO:0000256" key="2">
    <source>
        <dbReference type="ARBA" id="ARBA00022448"/>
    </source>
</evidence>
<evidence type="ECO:0000313" key="14">
    <source>
        <dbReference type="Proteomes" id="UP000644010"/>
    </source>
</evidence>
<keyword evidence="6 8" id="KW-0472">Membrane</keyword>
<evidence type="ECO:0000256" key="5">
    <source>
        <dbReference type="ARBA" id="ARBA00023077"/>
    </source>
</evidence>
<evidence type="ECO:0000256" key="10">
    <source>
        <dbReference type="SAM" id="SignalP"/>
    </source>
</evidence>
<organism evidence="13 14">
    <name type="scientific">Parabacteroides segnis</name>
    <dbReference type="NCBI Taxonomy" id="2763058"/>
    <lineage>
        <taxon>Bacteria</taxon>
        <taxon>Pseudomonadati</taxon>
        <taxon>Bacteroidota</taxon>
        <taxon>Bacteroidia</taxon>
        <taxon>Bacteroidales</taxon>
        <taxon>Tannerellaceae</taxon>
        <taxon>Parabacteroides</taxon>
    </lineage>
</organism>
<gene>
    <name evidence="13" type="ORF">H8S77_07525</name>
</gene>
<feature type="domain" description="TonB-dependent receptor plug" evidence="12">
    <location>
        <begin position="226"/>
        <end position="351"/>
    </location>
</feature>
<comment type="similarity">
    <text evidence="8 9">Belongs to the TonB-dependent receptor family.</text>
</comment>
<keyword evidence="10" id="KW-0732">Signal</keyword>
<dbReference type="InterPro" id="IPR008969">
    <property type="entry name" value="CarboxyPept-like_regulatory"/>
</dbReference>
<keyword evidence="4 8" id="KW-0812">Transmembrane</keyword>
<dbReference type="Gene3D" id="2.60.40.1120">
    <property type="entry name" value="Carboxypeptidase-like, regulatory domain"/>
    <property type="match status" value="1"/>
</dbReference>
<dbReference type="EMBL" id="JACOOI010000006">
    <property type="protein sequence ID" value="MBC5642735.1"/>
    <property type="molecule type" value="Genomic_DNA"/>
</dbReference>
<evidence type="ECO:0000256" key="6">
    <source>
        <dbReference type="ARBA" id="ARBA00023136"/>
    </source>
</evidence>
<dbReference type="InterPro" id="IPR023996">
    <property type="entry name" value="TonB-dep_OMP_SusC/RagA"/>
</dbReference>
<evidence type="ECO:0000256" key="7">
    <source>
        <dbReference type="ARBA" id="ARBA00023237"/>
    </source>
</evidence>
<feature type="domain" description="TonB-dependent receptor-like beta-barrel" evidence="11">
    <location>
        <begin position="591"/>
        <end position="929"/>
    </location>
</feature>
<evidence type="ECO:0000256" key="4">
    <source>
        <dbReference type="ARBA" id="ARBA00022692"/>
    </source>
</evidence>
<dbReference type="Pfam" id="PF07715">
    <property type="entry name" value="Plug"/>
    <property type="match status" value="1"/>
</dbReference>
<keyword evidence="7 8" id="KW-0998">Cell outer membrane</keyword>
<evidence type="ECO:0000259" key="12">
    <source>
        <dbReference type="Pfam" id="PF07715"/>
    </source>
</evidence>
<comment type="caution">
    <text evidence="13">The sequence shown here is derived from an EMBL/GenBank/DDBJ whole genome shotgun (WGS) entry which is preliminary data.</text>
</comment>
<keyword evidence="13" id="KW-0675">Receptor</keyword>
<dbReference type="Pfam" id="PF13715">
    <property type="entry name" value="CarbopepD_reg_2"/>
    <property type="match status" value="1"/>
</dbReference>
<dbReference type="Gene3D" id="2.170.130.10">
    <property type="entry name" value="TonB-dependent receptor, plug domain"/>
    <property type="match status" value="1"/>
</dbReference>
<dbReference type="InterPro" id="IPR037066">
    <property type="entry name" value="Plug_dom_sf"/>
</dbReference>
<dbReference type="Gene3D" id="2.40.170.20">
    <property type="entry name" value="TonB-dependent receptor, beta-barrel domain"/>
    <property type="match status" value="1"/>
</dbReference>
<dbReference type="Pfam" id="PF00593">
    <property type="entry name" value="TonB_dep_Rec_b-barrel"/>
    <property type="match status" value="1"/>
</dbReference>
<dbReference type="NCBIfam" id="TIGR04057">
    <property type="entry name" value="SusC_RagA_signa"/>
    <property type="match status" value="1"/>
</dbReference>
<dbReference type="InterPro" id="IPR012910">
    <property type="entry name" value="Plug_dom"/>
</dbReference>
<accession>A0ABR7DYY9</accession>